<gene>
    <name evidence="2" type="primary">TelPTx1</name>
</gene>
<keyword evidence="2" id="KW-0813">Transport</keyword>
<keyword evidence="2" id="KW-0406">Ion transport</keyword>
<reference evidence="2" key="1">
    <citation type="submission" date="2016-11" db="EMBL/GenBank/DDBJ databases">
        <title>Toxin and toxin-like genes show dynamic gene family evolution and expression patterns in phylum Cnidaria.</title>
        <authorList>
            <person name="Surm J.M."/>
            <person name="Smith H."/>
            <person name="van der Burg C.A."/>
            <person name="Stewart Z."/>
            <person name="Prentis P.J."/>
            <person name="Pavasovic A."/>
        </authorList>
    </citation>
    <scope>NUCLEOTIDE SEQUENCE</scope>
</reference>
<feature type="signal peptide" evidence="1">
    <location>
        <begin position="1"/>
        <end position="18"/>
    </location>
</feature>
<evidence type="ECO:0000313" key="2">
    <source>
        <dbReference type="EMBL" id="ATY39979.1"/>
    </source>
</evidence>
<proteinExistence type="predicted"/>
<protein>
    <submittedName>
        <fullName evidence="2">Kappa-actitoxin-Tel potassium channel toxin type 5</fullName>
    </submittedName>
</protein>
<keyword evidence="1" id="KW-0732">Signal</keyword>
<organism evidence="2">
    <name type="scientific">Telmatactis sp. JMS-2017</name>
    <dbReference type="NCBI Taxonomy" id="2056422"/>
    <lineage>
        <taxon>Eukaryota</taxon>
        <taxon>Metazoa</taxon>
        <taxon>Cnidaria</taxon>
        <taxon>Anthozoa</taxon>
        <taxon>Hexacorallia</taxon>
        <taxon>Actiniaria</taxon>
        <taxon>Isophelliidae</taxon>
        <taxon>Telmatactis</taxon>
    </lineage>
</organism>
<dbReference type="GO" id="GO:0034220">
    <property type="term" value="P:monoatomic ion transmembrane transport"/>
    <property type="evidence" value="ECO:0007669"/>
    <property type="project" value="UniProtKB-KW"/>
</dbReference>
<keyword evidence="2" id="KW-0407">Ion channel</keyword>
<accession>A0A3P8MJU9</accession>
<dbReference type="AlphaFoldDB" id="A0A3P8MJU9"/>
<feature type="chain" id="PRO_5018166895" evidence="1">
    <location>
        <begin position="19"/>
        <end position="85"/>
    </location>
</feature>
<sequence length="85" mass="9697">MKLYMTLLLVLLVLTVEAKFKFNLDELFAIDQDKGVAFQKRCLGYTYGPCTANSECCDETDSQGRKLRCSDRGGRLSTKKCLYRD</sequence>
<evidence type="ECO:0000256" key="1">
    <source>
        <dbReference type="SAM" id="SignalP"/>
    </source>
</evidence>
<name>A0A3P8MJU9_9CNID</name>
<dbReference type="EMBL" id="KY176759">
    <property type="protein sequence ID" value="ATY39979.1"/>
    <property type="molecule type" value="Genomic_DNA"/>
</dbReference>